<dbReference type="CDD" id="cd05233">
    <property type="entry name" value="SDR_c"/>
    <property type="match status" value="1"/>
</dbReference>
<proteinExistence type="inferred from homology"/>
<dbReference type="InterPro" id="IPR002347">
    <property type="entry name" value="SDR_fam"/>
</dbReference>
<dbReference type="SUPFAM" id="SSF51735">
    <property type="entry name" value="NAD(P)-binding Rossmann-fold domains"/>
    <property type="match status" value="1"/>
</dbReference>
<dbReference type="GO" id="GO:0016491">
    <property type="term" value="F:oxidoreductase activity"/>
    <property type="evidence" value="ECO:0007669"/>
    <property type="project" value="UniProtKB-KW"/>
</dbReference>
<dbReference type="STRING" id="410332.SAMN04488550_0825"/>
<dbReference type="InterPro" id="IPR020904">
    <property type="entry name" value="Sc_DH/Rdtase_CS"/>
</dbReference>
<evidence type="ECO:0000313" key="3">
    <source>
        <dbReference type="EMBL" id="GAC79911.1"/>
    </source>
</evidence>
<dbReference type="eggNOG" id="COG1028">
    <property type="taxonomic scope" value="Bacteria"/>
</dbReference>
<dbReference type="Pfam" id="PF13561">
    <property type="entry name" value="adh_short_C2"/>
    <property type="match status" value="1"/>
</dbReference>
<gene>
    <name evidence="3" type="ORF">GM1_013_00460</name>
</gene>
<reference evidence="3 4" key="1">
    <citation type="submission" date="2013-02" db="EMBL/GenBank/DDBJ databases">
        <title>Whole genome shotgun sequence of Gordonia malaquae NBRC 108250.</title>
        <authorList>
            <person name="Yoshida I."/>
            <person name="Hosoyama A."/>
            <person name="Tsuchikane K."/>
            <person name="Ando Y."/>
            <person name="Baba S."/>
            <person name="Ohji S."/>
            <person name="Hamada M."/>
            <person name="Tamura T."/>
            <person name="Yamazoe A."/>
            <person name="Yamazaki S."/>
            <person name="Fujita N."/>
        </authorList>
    </citation>
    <scope>NUCLEOTIDE SEQUENCE [LARGE SCALE GENOMIC DNA]</scope>
    <source>
        <strain evidence="3 4">NBRC 108250</strain>
    </source>
</reference>
<protein>
    <submittedName>
        <fullName evidence="3">Putative oxidoreductase</fullName>
    </submittedName>
</protein>
<name>M3TEQ7_GORML</name>
<sequence length="263" mass="27193">MDGKTVLVTGAASGMGRAHAVRLAQEGAEIIALDLPAADEGLAETAGLIAGVGGRCTVGHADVTSQDSVREAVENAIGADGQLHTVVANAGIYPSAALSWELDDADWQRPIDVNLTGVWNTVKATLPHLKSGASIVIISSVNGHKGGARVAHYSAGKHAVVGLMRTLANELGASGIRVNTVNPGSVATPMILNDEVFAKLRPDLDNPTLDDAARELGGRNLLPVPWVDAEDVSNAVLFLACDESRYVTGTQIVVDAGLTQKVI</sequence>
<dbReference type="PROSITE" id="PS00061">
    <property type="entry name" value="ADH_SHORT"/>
    <property type="match status" value="1"/>
</dbReference>
<evidence type="ECO:0000256" key="2">
    <source>
        <dbReference type="ARBA" id="ARBA00023002"/>
    </source>
</evidence>
<accession>M3TEQ7</accession>
<dbReference type="InterPro" id="IPR036291">
    <property type="entry name" value="NAD(P)-bd_dom_sf"/>
</dbReference>
<keyword evidence="4" id="KW-1185">Reference proteome</keyword>
<evidence type="ECO:0000313" key="4">
    <source>
        <dbReference type="Proteomes" id="UP000035009"/>
    </source>
</evidence>
<organism evidence="3 4">
    <name type="scientific">Gordonia malaquae NBRC 108250</name>
    <dbReference type="NCBI Taxonomy" id="1223542"/>
    <lineage>
        <taxon>Bacteria</taxon>
        <taxon>Bacillati</taxon>
        <taxon>Actinomycetota</taxon>
        <taxon>Actinomycetes</taxon>
        <taxon>Mycobacteriales</taxon>
        <taxon>Gordoniaceae</taxon>
        <taxon>Gordonia</taxon>
    </lineage>
</organism>
<evidence type="ECO:0000256" key="1">
    <source>
        <dbReference type="ARBA" id="ARBA00006484"/>
    </source>
</evidence>
<dbReference type="OrthoDB" id="5173603at2"/>
<keyword evidence="2" id="KW-0560">Oxidoreductase</keyword>
<dbReference type="EMBL" id="BAOP01000013">
    <property type="protein sequence ID" value="GAC79911.1"/>
    <property type="molecule type" value="Genomic_DNA"/>
</dbReference>
<comment type="caution">
    <text evidence="3">The sequence shown here is derived from an EMBL/GenBank/DDBJ whole genome shotgun (WGS) entry which is preliminary data.</text>
</comment>
<dbReference type="Gene3D" id="3.40.50.720">
    <property type="entry name" value="NAD(P)-binding Rossmann-like Domain"/>
    <property type="match status" value="1"/>
</dbReference>
<dbReference type="Proteomes" id="UP000035009">
    <property type="component" value="Unassembled WGS sequence"/>
</dbReference>
<dbReference type="PRINTS" id="PR00080">
    <property type="entry name" value="SDRFAMILY"/>
</dbReference>
<comment type="similarity">
    <text evidence="1">Belongs to the short-chain dehydrogenases/reductases (SDR) family.</text>
</comment>
<dbReference type="PRINTS" id="PR00081">
    <property type="entry name" value="GDHRDH"/>
</dbReference>
<dbReference type="PANTHER" id="PTHR24321">
    <property type="entry name" value="DEHYDROGENASES, SHORT CHAIN"/>
    <property type="match status" value="1"/>
</dbReference>
<dbReference type="PANTHER" id="PTHR24321:SF8">
    <property type="entry name" value="ESTRADIOL 17-BETA-DEHYDROGENASE 8-RELATED"/>
    <property type="match status" value="1"/>
</dbReference>
<dbReference type="AlphaFoldDB" id="M3TEQ7"/>
<dbReference type="FunFam" id="3.40.50.720:FF:000084">
    <property type="entry name" value="Short-chain dehydrogenase reductase"/>
    <property type="match status" value="1"/>
</dbReference>